<dbReference type="EMBL" id="JAENGZ010000376">
    <property type="protein sequence ID" value="KAG6960675.1"/>
    <property type="molecule type" value="Genomic_DNA"/>
</dbReference>
<dbReference type="VEuPathDB" id="FungiDB:PC110_g1488"/>
<dbReference type="AlphaFoldDB" id="A0A8T1UDQ0"/>
<feature type="compositionally biased region" description="Low complexity" evidence="1">
    <location>
        <begin position="59"/>
        <end position="75"/>
    </location>
</feature>
<sequence>NSKKLDRPIKTKCIFLFLPKTKRLYRSARSSNISAIPSHSATSAVNTGSSSATPDTVHANKTAAKANKTSADSASGNKSPVLTIQGLLFEDAKSIDDTEAMPLAFGSKQLRTACYLRLLRIIKK</sequence>
<dbReference type="OrthoDB" id="129315at2759"/>
<name>A0A8T1UDQ0_9STRA</name>
<feature type="region of interest" description="Disordered" evidence="1">
    <location>
        <begin position="36"/>
        <end position="79"/>
    </location>
</feature>
<evidence type="ECO:0000256" key="1">
    <source>
        <dbReference type="SAM" id="MobiDB-lite"/>
    </source>
</evidence>
<accession>A0A8T1UDQ0</accession>
<proteinExistence type="predicted"/>
<organism evidence="2 3">
    <name type="scientific">Phytophthora cactorum</name>
    <dbReference type="NCBI Taxonomy" id="29920"/>
    <lineage>
        <taxon>Eukaryota</taxon>
        <taxon>Sar</taxon>
        <taxon>Stramenopiles</taxon>
        <taxon>Oomycota</taxon>
        <taxon>Peronosporomycetes</taxon>
        <taxon>Peronosporales</taxon>
        <taxon>Peronosporaceae</taxon>
        <taxon>Phytophthora</taxon>
    </lineage>
</organism>
<evidence type="ECO:0000313" key="3">
    <source>
        <dbReference type="Proteomes" id="UP000688947"/>
    </source>
</evidence>
<comment type="caution">
    <text evidence="2">The sequence shown here is derived from an EMBL/GenBank/DDBJ whole genome shotgun (WGS) entry which is preliminary data.</text>
</comment>
<dbReference type="Proteomes" id="UP000688947">
    <property type="component" value="Unassembled WGS sequence"/>
</dbReference>
<gene>
    <name evidence="2" type="ORF">JG687_00008103</name>
</gene>
<evidence type="ECO:0000313" key="2">
    <source>
        <dbReference type="EMBL" id="KAG6960675.1"/>
    </source>
</evidence>
<feature type="non-terminal residue" evidence="2">
    <location>
        <position position="1"/>
    </location>
</feature>
<reference evidence="2" key="1">
    <citation type="submission" date="2021-01" db="EMBL/GenBank/DDBJ databases">
        <title>Phytophthora aleatoria, a newly-described species from Pinus radiata is distinct from Phytophthora cactorum isolates based on comparative genomics.</title>
        <authorList>
            <person name="Mcdougal R."/>
            <person name="Panda P."/>
            <person name="Williams N."/>
            <person name="Studholme D.J."/>
        </authorList>
    </citation>
    <scope>NUCLEOTIDE SEQUENCE</scope>
    <source>
        <strain evidence="2">NZFS 3830</strain>
    </source>
</reference>
<feature type="compositionally biased region" description="Polar residues" evidence="1">
    <location>
        <begin position="36"/>
        <end position="54"/>
    </location>
</feature>
<protein>
    <submittedName>
        <fullName evidence="2">Uncharacterized protein</fullName>
    </submittedName>
</protein>